<dbReference type="InParanoid" id="A0A0C2WNX9"/>
<evidence type="ECO:0008006" key="3">
    <source>
        <dbReference type="Google" id="ProtNLM"/>
    </source>
</evidence>
<proteinExistence type="predicted"/>
<dbReference type="Proteomes" id="UP000054549">
    <property type="component" value="Unassembled WGS sequence"/>
</dbReference>
<dbReference type="HOGENOM" id="CLU_087973_1_0_1"/>
<dbReference type="AlphaFoldDB" id="A0A0C2WNX9"/>
<accession>A0A0C2WNX9</accession>
<organism evidence="1 2">
    <name type="scientific">Amanita muscaria (strain Koide BX008)</name>
    <dbReference type="NCBI Taxonomy" id="946122"/>
    <lineage>
        <taxon>Eukaryota</taxon>
        <taxon>Fungi</taxon>
        <taxon>Dikarya</taxon>
        <taxon>Basidiomycota</taxon>
        <taxon>Agaricomycotina</taxon>
        <taxon>Agaricomycetes</taxon>
        <taxon>Agaricomycetidae</taxon>
        <taxon>Agaricales</taxon>
        <taxon>Pluteineae</taxon>
        <taxon>Amanitaceae</taxon>
        <taxon>Amanita</taxon>
    </lineage>
</organism>
<evidence type="ECO:0000313" key="2">
    <source>
        <dbReference type="Proteomes" id="UP000054549"/>
    </source>
</evidence>
<dbReference type="InterPro" id="IPR011009">
    <property type="entry name" value="Kinase-like_dom_sf"/>
</dbReference>
<evidence type="ECO:0000313" key="1">
    <source>
        <dbReference type="EMBL" id="KIL57938.1"/>
    </source>
</evidence>
<sequence>MFQGLFAWWSREASSYGHERFIPCTYGANVSAFANLFDKVCFAGYNGRRSDRLVKDASQLIERCRSEDPKSRPTMEDVVKEMETWSLS</sequence>
<reference evidence="1 2" key="1">
    <citation type="submission" date="2014-04" db="EMBL/GenBank/DDBJ databases">
        <title>Evolutionary Origins and Diversification of the Mycorrhizal Mutualists.</title>
        <authorList>
            <consortium name="DOE Joint Genome Institute"/>
            <consortium name="Mycorrhizal Genomics Consortium"/>
            <person name="Kohler A."/>
            <person name="Kuo A."/>
            <person name="Nagy L.G."/>
            <person name="Floudas D."/>
            <person name="Copeland A."/>
            <person name="Barry K.W."/>
            <person name="Cichocki N."/>
            <person name="Veneault-Fourrey C."/>
            <person name="LaButti K."/>
            <person name="Lindquist E.A."/>
            <person name="Lipzen A."/>
            <person name="Lundell T."/>
            <person name="Morin E."/>
            <person name="Murat C."/>
            <person name="Riley R."/>
            <person name="Ohm R."/>
            <person name="Sun H."/>
            <person name="Tunlid A."/>
            <person name="Henrissat B."/>
            <person name="Grigoriev I.V."/>
            <person name="Hibbett D.S."/>
            <person name="Martin F."/>
        </authorList>
    </citation>
    <scope>NUCLEOTIDE SEQUENCE [LARGE SCALE GENOMIC DNA]</scope>
    <source>
        <strain evidence="1 2">Koide BX008</strain>
    </source>
</reference>
<dbReference type="Gene3D" id="1.10.510.10">
    <property type="entry name" value="Transferase(Phosphotransferase) domain 1"/>
    <property type="match status" value="1"/>
</dbReference>
<name>A0A0C2WNX9_AMAMK</name>
<protein>
    <recommendedName>
        <fullName evidence="3">Serine-threonine/tyrosine-protein kinase catalytic domain-containing protein</fullName>
    </recommendedName>
</protein>
<keyword evidence="2" id="KW-1185">Reference proteome</keyword>
<gene>
    <name evidence="1" type="ORF">M378DRAFT_356572</name>
</gene>
<dbReference type="SUPFAM" id="SSF56112">
    <property type="entry name" value="Protein kinase-like (PK-like)"/>
    <property type="match status" value="1"/>
</dbReference>
<dbReference type="EMBL" id="KN818352">
    <property type="protein sequence ID" value="KIL57938.1"/>
    <property type="molecule type" value="Genomic_DNA"/>
</dbReference>